<dbReference type="InterPro" id="IPR002213">
    <property type="entry name" value="UDP_glucos_trans"/>
</dbReference>
<dbReference type="Gene3D" id="3.40.50.2000">
    <property type="entry name" value="Glycogen Phosphorylase B"/>
    <property type="match status" value="1"/>
</dbReference>
<gene>
    <name evidence="2" type="ORF">SVUK_LOCUS5070</name>
</gene>
<dbReference type="Proteomes" id="UP000270094">
    <property type="component" value="Unassembled WGS sequence"/>
</dbReference>
<dbReference type="AlphaFoldDB" id="A0A3P7KS52"/>
<organism evidence="2 3">
    <name type="scientific">Strongylus vulgaris</name>
    <name type="common">Blood worm</name>
    <dbReference type="NCBI Taxonomy" id="40348"/>
    <lineage>
        <taxon>Eukaryota</taxon>
        <taxon>Metazoa</taxon>
        <taxon>Ecdysozoa</taxon>
        <taxon>Nematoda</taxon>
        <taxon>Chromadorea</taxon>
        <taxon>Rhabditida</taxon>
        <taxon>Rhabditina</taxon>
        <taxon>Rhabditomorpha</taxon>
        <taxon>Strongyloidea</taxon>
        <taxon>Strongylidae</taxon>
        <taxon>Strongylus</taxon>
    </lineage>
</organism>
<evidence type="ECO:0000313" key="3">
    <source>
        <dbReference type="Proteomes" id="UP000270094"/>
    </source>
</evidence>
<reference evidence="2 3" key="1">
    <citation type="submission" date="2018-11" db="EMBL/GenBank/DDBJ databases">
        <authorList>
            <consortium name="Pathogen Informatics"/>
        </authorList>
    </citation>
    <scope>NUCLEOTIDE SEQUENCE [LARGE SCALE GENOMIC DNA]</scope>
</reference>
<accession>A0A3P7KS52</accession>
<sequence>MLQYYTSIVSNKLLIKAGQLLNTSSSYEELFEASHMTFTEWPSAFGFPLSSINSFIQIGEHCQEAQELPFHLRKFVDDPKSKGTIYIAFGSVVNWVVAPNDVIATFFTVLNNLTDYRVIFSYTGPNLDFYNLAMSKSGGSVVGVASTEQLTMVRPLNGKLFCQYVGVT</sequence>
<proteinExistence type="predicted"/>
<dbReference type="Pfam" id="PF00201">
    <property type="entry name" value="UDPGT"/>
    <property type="match status" value="1"/>
</dbReference>
<evidence type="ECO:0000313" key="2">
    <source>
        <dbReference type="EMBL" id="VDM70072.1"/>
    </source>
</evidence>
<dbReference type="SUPFAM" id="SSF53756">
    <property type="entry name" value="UDP-Glycosyltransferase/glycogen phosphorylase"/>
    <property type="match status" value="1"/>
</dbReference>
<dbReference type="GO" id="GO:0008194">
    <property type="term" value="F:UDP-glycosyltransferase activity"/>
    <property type="evidence" value="ECO:0007669"/>
    <property type="project" value="InterPro"/>
</dbReference>
<name>A0A3P7KS52_STRVU</name>
<dbReference type="EMBL" id="UYYB01014614">
    <property type="protein sequence ID" value="VDM70072.1"/>
    <property type="molecule type" value="Genomic_DNA"/>
</dbReference>
<protein>
    <submittedName>
        <fullName evidence="2">Uncharacterized protein</fullName>
    </submittedName>
</protein>
<keyword evidence="1" id="KW-0808">Transferase</keyword>
<keyword evidence="3" id="KW-1185">Reference proteome</keyword>
<evidence type="ECO:0000256" key="1">
    <source>
        <dbReference type="ARBA" id="ARBA00022679"/>
    </source>
</evidence>
<dbReference type="OrthoDB" id="5835829at2759"/>